<organism evidence="2">
    <name type="scientific">uncultured Sphingomonadaceae bacterium</name>
    <dbReference type="NCBI Taxonomy" id="169976"/>
    <lineage>
        <taxon>Bacteria</taxon>
        <taxon>Pseudomonadati</taxon>
        <taxon>Pseudomonadota</taxon>
        <taxon>Alphaproteobacteria</taxon>
        <taxon>Sphingomonadales</taxon>
        <taxon>Sphingomonadaceae</taxon>
        <taxon>environmental samples</taxon>
    </lineage>
</organism>
<feature type="compositionally biased region" description="Basic and acidic residues" evidence="1">
    <location>
        <begin position="70"/>
        <end position="82"/>
    </location>
</feature>
<name>A0A6J4SZU8_9SPHN</name>
<feature type="non-terminal residue" evidence="2">
    <location>
        <position position="82"/>
    </location>
</feature>
<accession>A0A6J4SZU8</accession>
<sequence length="82" mass="9966">EQHAREDHRPRRRRLDVRVGKPGVDGPHRHLDREAREEGEPQQDLRLRVEVEVHQGGDERRPRLPRHPQHRDQHHDRAEQRI</sequence>
<feature type="region of interest" description="Disordered" evidence="1">
    <location>
        <begin position="1"/>
        <end position="82"/>
    </location>
</feature>
<dbReference type="EMBL" id="CADCVX010000297">
    <property type="protein sequence ID" value="CAA9509388.1"/>
    <property type="molecule type" value="Genomic_DNA"/>
</dbReference>
<proteinExistence type="predicted"/>
<evidence type="ECO:0000256" key="1">
    <source>
        <dbReference type="SAM" id="MobiDB-lite"/>
    </source>
</evidence>
<reference evidence="2" key="1">
    <citation type="submission" date="2020-02" db="EMBL/GenBank/DDBJ databases">
        <authorList>
            <person name="Meier V. D."/>
        </authorList>
    </citation>
    <scope>NUCLEOTIDE SEQUENCE</scope>
    <source>
        <strain evidence="2">AVDCRST_MAG91</strain>
    </source>
</reference>
<feature type="non-terminal residue" evidence="2">
    <location>
        <position position="1"/>
    </location>
</feature>
<evidence type="ECO:0000313" key="2">
    <source>
        <dbReference type="EMBL" id="CAA9509388.1"/>
    </source>
</evidence>
<feature type="compositionally biased region" description="Basic and acidic residues" evidence="1">
    <location>
        <begin position="26"/>
        <end position="62"/>
    </location>
</feature>
<gene>
    <name evidence="2" type="ORF">AVDCRST_MAG91-1533</name>
</gene>
<dbReference type="AlphaFoldDB" id="A0A6J4SZU8"/>
<protein>
    <submittedName>
        <fullName evidence="2">Uncharacterized protein</fullName>
    </submittedName>
</protein>